<dbReference type="InterPro" id="IPR000086">
    <property type="entry name" value="NUDIX_hydrolase_dom"/>
</dbReference>
<evidence type="ECO:0000313" key="8">
    <source>
        <dbReference type="EMBL" id="ATQ42658.1"/>
    </source>
</evidence>
<name>A0A2D2AXB6_9CAUL</name>
<evidence type="ECO:0000256" key="4">
    <source>
        <dbReference type="ARBA" id="ARBA00022801"/>
    </source>
</evidence>
<dbReference type="Proteomes" id="UP000228945">
    <property type="component" value="Chromosome"/>
</dbReference>
<dbReference type="Pfam" id="PF00293">
    <property type="entry name" value="NUDIX"/>
    <property type="match status" value="1"/>
</dbReference>
<reference evidence="8 9" key="1">
    <citation type="submission" date="2017-10" db="EMBL/GenBank/DDBJ databases">
        <title>Genome sequence of Caulobacter mirabilis FWC38.</title>
        <authorList>
            <person name="Fiebig A."/>
            <person name="Crosson S."/>
        </authorList>
    </citation>
    <scope>NUCLEOTIDE SEQUENCE [LARGE SCALE GENOMIC DNA]</scope>
    <source>
        <strain evidence="8 9">FWC 38</strain>
    </source>
</reference>
<dbReference type="RefSeq" id="WP_099621912.1">
    <property type="nucleotide sequence ID" value="NZ_CP024201.1"/>
</dbReference>
<feature type="domain" description="Nudix hydrolase" evidence="7">
    <location>
        <begin position="6"/>
        <end position="166"/>
    </location>
</feature>
<evidence type="ECO:0000256" key="2">
    <source>
        <dbReference type="ARBA" id="ARBA00001946"/>
    </source>
</evidence>
<accession>A0A2D2AXB6</accession>
<proteinExistence type="predicted"/>
<gene>
    <name evidence="8" type="ORF">CSW64_09670</name>
</gene>
<dbReference type="PANTHER" id="PTHR12318">
    <property type="entry name" value="TESTOSTERONE-REGULATED PROTEIN RP2"/>
    <property type="match status" value="1"/>
</dbReference>
<dbReference type="AlphaFoldDB" id="A0A2D2AXB6"/>
<dbReference type="InterPro" id="IPR039121">
    <property type="entry name" value="NUDT19"/>
</dbReference>
<evidence type="ECO:0000256" key="5">
    <source>
        <dbReference type="ARBA" id="ARBA00022842"/>
    </source>
</evidence>
<dbReference type="PROSITE" id="PS51462">
    <property type="entry name" value="NUDIX"/>
    <property type="match status" value="1"/>
</dbReference>
<dbReference type="PANTHER" id="PTHR12318:SF0">
    <property type="entry name" value="ACYL-COENZYME A DIPHOSPHATASE NUDT19"/>
    <property type="match status" value="1"/>
</dbReference>
<evidence type="ECO:0000259" key="7">
    <source>
        <dbReference type="PROSITE" id="PS51462"/>
    </source>
</evidence>
<dbReference type="SUPFAM" id="SSF55811">
    <property type="entry name" value="Nudix"/>
    <property type="match status" value="1"/>
</dbReference>
<protein>
    <recommendedName>
        <fullName evidence="7">Nudix hydrolase domain-containing protein</fullName>
    </recommendedName>
</protein>
<evidence type="ECO:0000256" key="6">
    <source>
        <dbReference type="ARBA" id="ARBA00023211"/>
    </source>
</evidence>
<evidence type="ECO:0000256" key="3">
    <source>
        <dbReference type="ARBA" id="ARBA00022723"/>
    </source>
</evidence>
<dbReference type="CDD" id="cd18870">
    <property type="entry name" value="NUDIX_AcylCoAdiphos_Nudt19"/>
    <property type="match status" value="1"/>
</dbReference>
<sequence>MIPVRPRNAASLVLVRRTVRGPQVLLGRRPAKSRFAPDVFVFPGGKLDRADFDQPTKGALGETCVRRAAASPRLAAALATAALRETAEETGLEVAHDHAALDVLARAITPTDSPVRFHARFFLADADLARGEAADTPELADLAWRSLDDALALPLFDITEAVLATLRDAGAPFLMTYRRGRPLVKTLG</sequence>
<dbReference type="OrthoDB" id="7183442at2"/>
<evidence type="ECO:0000256" key="1">
    <source>
        <dbReference type="ARBA" id="ARBA00001936"/>
    </source>
</evidence>
<keyword evidence="6" id="KW-0464">Manganese</keyword>
<dbReference type="EMBL" id="CP024201">
    <property type="protein sequence ID" value="ATQ42658.1"/>
    <property type="molecule type" value="Genomic_DNA"/>
</dbReference>
<organism evidence="8 9">
    <name type="scientific">Caulobacter mirabilis</name>
    <dbReference type="NCBI Taxonomy" id="69666"/>
    <lineage>
        <taxon>Bacteria</taxon>
        <taxon>Pseudomonadati</taxon>
        <taxon>Pseudomonadota</taxon>
        <taxon>Alphaproteobacteria</taxon>
        <taxon>Caulobacterales</taxon>
        <taxon>Caulobacteraceae</taxon>
        <taxon>Caulobacter</taxon>
    </lineage>
</organism>
<keyword evidence="9" id="KW-1185">Reference proteome</keyword>
<dbReference type="KEGG" id="cmb:CSW64_09670"/>
<dbReference type="GO" id="GO:0016818">
    <property type="term" value="F:hydrolase activity, acting on acid anhydrides, in phosphorus-containing anhydrides"/>
    <property type="evidence" value="ECO:0007669"/>
    <property type="project" value="InterPro"/>
</dbReference>
<comment type="cofactor">
    <cofactor evidence="1">
        <name>Mn(2+)</name>
        <dbReference type="ChEBI" id="CHEBI:29035"/>
    </cofactor>
</comment>
<dbReference type="InterPro" id="IPR015797">
    <property type="entry name" value="NUDIX_hydrolase-like_dom_sf"/>
</dbReference>
<keyword evidence="4" id="KW-0378">Hydrolase</keyword>
<evidence type="ECO:0000313" key="9">
    <source>
        <dbReference type="Proteomes" id="UP000228945"/>
    </source>
</evidence>
<comment type="cofactor">
    <cofactor evidence="2">
        <name>Mg(2+)</name>
        <dbReference type="ChEBI" id="CHEBI:18420"/>
    </cofactor>
</comment>
<keyword evidence="3" id="KW-0479">Metal-binding</keyword>
<keyword evidence="5" id="KW-0460">Magnesium</keyword>
<dbReference type="Gene3D" id="3.90.79.10">
    <property type="entry name" value="Nucleoside Triphosphate Pyrophosphohydrolase"/>
    <property type="match status" value="1"/>
</dbReference>
<dbReference type="GO" id="GO:0046872">
    <property type="term" value="F:metal ion binding"/>
    <property type="evidence" value="ECO:0007669"/>
    <property type="project" value="UniProtKB-KW"/>
</dbReference>